<feature type="region of interest" description="Disordered" evidence="1">
    <location>
        <begin position="310"/>
        <end position="401"/>
    </location>
</feature>
<feature type="non-terminal residue" evidence="2">
    <location>
        <position position="1"/>
    </location>
</feature>
<feature type="compositionally biased region" description="Polar residues" evidence="1">
    <location>
        <begin position="13"/>
        <end position="25"/>
    </location>
</feature>
<accession>A0A8H8DIZ3</accession>
<gene>
    <name evidence="2" type="ORF">BJ554DRAFT_8050</name>
</gene>
<dbReference type="Proteomes" id="UP000673691">
    <property type="component" value="Unassembled WGS sequence"/>
</dbReference>
<dbReference type="EMBL" id="JAEFCI010006002">
    <property type="protein sequence ID" value="KAG5459966.1"/>
    <property type="molecule type" value="Genomic_DNA"/>
</dbReference>
<name>A0A8H8DIZ3_9FUNG</name>
<comment type="caution">
    <text evidence="2">The sequence shown here is derived from an EMBL/GenBank/DDBJ whole genome shotgun (WGS) entry which is preliminary data.</text>
</comment>
<organism evidence="2 3">
    <name type="scientific">Olpidium bornovanus</name>
    <dbReference type="NCBI Taxonomy" id="278681"/>
    <lineage>
        <taxon>Eukaryota</taxon>
        <taxon>Fungi</taxon>
        <taxon>Fungi incertae sedis</taxon>
        <taxon>Olpidiomycota</taxon>
        <taxon>Olpidiomycotina</taxon>
        <taxon>Olpidiomycetes</taxon>
        <taxon>Olpidiales</taxon>
        <taxon>Olpidiaceae</taxon>
        <taxon>Olpidium</taxon>
    </lineage>
</organism>
<dbReference type="AlphaFoldDB" id="A0A8H8DIZ3"/>
<protein>
    <submittedName>
        <fullName evidence="2">Uncharacterized protein</fullName>
    </submittedName>
</protein>
<feature type="compositionally biased region" description="Gly residues" evidence="1">
    <location>
        <begin position="385"/>
        <end position="394"/>
    </location>
</feature>
<feature type="compositionally biased region" description="Basic and acidic residues" evidence="1">
    <location>
        <begin position="371"/>
        <end position="382"/>
    </location>
</feature>
<feature type="region of interest" description="Disordered" evidence="1">
    <location>
        <begin position="1"/>
        <end position="144"/>
    </location>
</feature>
<feature type="region of interest" description="Disordered" evidence="1">
    <location>
        <begin position="186"/>
        <end position="241"/>
    </location>
</feature>
<evidence type="ECO:0000256" key="1">
    <source>
        <dbReference type="SAM" id="MobiDB-lite"/>
    </source>
</evidence>
<proteinExistence type="predicted"/>
<feature type="compositionally biased region" description="Low complexity" evidence="1">
    <location>
        <begin position="355"/>
        <end position="370"/>
    </location>
</feature>
<sequence>RRFDLSHGGVFLTRQTGQRAVQQNDGRPLNDWDGKMQRRNPPTMHKVPSVDQKTDGEGAHSTTKRSPRHNVGPGPATQKGGAASRPKVFCNGAGTRTKRDAAGAPVGRGWRRRRRAGGARARTFSRKPGGSCGPGAEKKKKSVPPCERRIAGLIRQALRLVLTRRQVWVDDARGAAAVLHPGRVGRAAPAANEEDADKMAEQGGEEEAEVEAHHNQHDQSRHQQRQRRPQGPPGRDCQPVQPASVRFVAHCRRGAEFRVAPPALETRRYHLDRDPAHGEEESDQAGAEVVTGIERHQAPQQEVVSDVHVKHRQNEFRRGGGSGPPNKPEQQAPGGVTTLTIDTTAADVDPPSPLAAAVASGGASSSGSSSRESRRVGSRGERAGPSGGCGGIVGGNRWKQG</sequence>
<feature type="compositionally biased region" description="Basic and acidic residues" evidence="1">
    <location>
        <begin position="210"/>
        <end position="221"/>
    </location>
</feature>
<evidence type="ECO:0000313" key="3">
    <source>
        <dbReference type="Proteomes" id="UP000673691"/>
    </source>
</evidence>
<evidence type="ECO:0000313" key="2">
    <source>
        <dbReference type="EMBL" id="KAG5459966.1"/>
    </source>
</evidence>
<reference evidence="2 3" key="1">
    <citation type="journal article" name="Sci. Rep.">
        <title>Genome-scale phylogenetic analyses confirm Olpidium as the closest living zoosporic fungus to the non-flagellated, terrestrial fungi.</title>
        <authorList>
            <person name="Chang Y."/>
            <person name="Rochon D."/>
            <person name="Sekimoto S."/>
            <person name="Wang Y."/>
            <person name="Chovatia M."/>
            <person name="Sandor L."/>
            <person name="Salamov A."/>
            <person name="Grigoriev I.V."/>
            <person name="Stajich J.E."/>
            <person name="Spatafora J.W."/>
        </authorList>
    </citation>
    <scope>NUCLEOTIDE SEQUENCE [LARGE SCALE GENOMIC DNA]</scope>
    <source>
        <strain evidence="2">S191</strain>
    </source>
</reference>
<keyword evidence="3" id="KW-1185">Reference proteome</keyword>